<reference evidence="1 2" key="1">
    <citation type="submission" date="2024-10" db="EMBL/GenBank/DDBJ databases">
        <title>The Natural Products Discovery Center: Release of the First 8490 Sequenced Strains for Exploring Actinobacteria Biosynthetic Diversity.</title>
        <authorList>
            <person name="Kalkreuter E."/>
            <person name="Kautsar S.A."/>
            <person name="Yang D."/>
            <person name="Bader C.D."/>
            <person name="Teijaro C.N."/>
            <person name="Fluegel L."/>
            <person name="Davis C.M."/>
            <person name="Simpson J.R."/>
            <person name="Lauterbach L."/>
            <person name="Steele A.D."/>
            <person name="Gui C."/>
            <person name="Meng S."/>
            <person name="Li G."/>
            <person name="Viehrig K."/>
            <person name="Ye F."/>
            <person name="Su P."/>
            <person name="Kiefer A.F."/>
            <person name="Nichols A."/>
            <person name="Cepeda A.J."/>
            <person name="Yan W."/>
            <person name="Fan B."/>
            <person name="Jiang Y."/>
            <person name="Adhikari A."/>
            <person name="Zheng C.-J."/>
            <person name="Schuster L."/>
            <person name="Cowan T.M."/>
            <person name="Smanski M.J."/>
            <person name="Chevrette M.G."/>
            <person name="De Carvalho L.P.S."/>
            <person name="Shen B."/>
        </authorList>
    </citation>
    <scope>NUCLEOTIDE SEQUENCE [LARGE SCALE GENOMIC DNA]</scope>
    <source>
        <strain evidence="1 2">NPDC003040</strain>
    </source>
</reference>
<comment type="caution">
    <text evidence="1">The sequence shown here is derived from an EMBL/GenBank/DDBJ whole genome shotgun (WGS) entry which is preliminary data.</text>
</comment>
<organism evidence="1 2">
    <name type="scientific">Nocardia suismassiliense</name>
    <dbReference type="NCBI Taxonomy" id="2077092"/>
    <lineage>
        <taxon>Bacteria</taxon>
        <taxon>Bacillati</taxon>
        <taxon>Actinomycetota</taxon>
        <taxon>Actinomycetes</taxon>
        <taxon>Mycobacteriales</taxon>
        <taxon>Nocardiaceae</taxon>
        <taxon>Nocardia</taxon>
    </lineage>
</organism>
<gene>
    <name evidence="1" type="ORF">ACFYV7_02880</name>
</gene>
<keyword evidence="2" id="KW-1185">Reference proteome</keyword>
<protein>
    <recommendedName>
        <fullName evidence="3">Major tail protein</fullName>
    </recommendedName>
</protein>
<evidence type="ECO:0008006" key="3">
    <source>
        <dbReference type="Google" id="ProtNLM"/>
    </source>
</evidence>
<dbReference type="RefSeq" id="WP_194832275.1">
    <property type="nucleotide sequence ID" value="NZ_JBIAPI010000001.1"/>
</dbReference>
<evidence type="ECO:0000313" key="2">
    <source>
        <dbReference type="Proteomes" id="UP001601948"/>
    </source>
</evidence>
<proteinExistence type="predicted"/>
<evidence type="ECO:0000313" key="1">
    <source>
        <dbReference type="EMBL" id="MFF3221717.1"/>
    </source>
</evidence>
<sequence>MALPSSKFIGAGTPVAVSGGVLVAPTTATLPVGASSPTTGFQPLGYVSEDGIESKGERKIEQIKDWNADIIANLQTEHSVRFGLTLYAVWDEDVLNEVFGKGNVTPGAATATNGKLYTIKETGSVLPRRAWIFDMLSENKKMRIVLPNASISQVQERKFVSKELAGFSITIEAFKDDFNNKAYRYLDDGVLKTV</sequence>
<accession>A0ABW6QKI0</accession>
<dbReference type="Pfam" id="PF25681">
    <property type="entry name" value="Phage_TTP_17"/>
    <property type="match status" value="1"/>
</dbReference>
<dbReference type="InterPro" id="IPR058154">
    <property type="entry name" value="Bxb1_TTP-like"/>
</dbReference>
<dbReference type="Proteomes" id="UP001601948">
    <property type="component" value="Unassembled WGS sequence"/>
</dbReference>
<dbReference type="EMBL" id="JBIAPI010000001">
    <property type="protein sequence ID" value="MFF3221717.1"/>
    <property type="molecule type" value="Genomic_DNA"/>
</dbReference>
<name>A0ABW6QKI0_9NOCA</name>